<sequence length="121" mass="13865">MMLIVPLLLLLLILFFTSRRRNLPLPPGTMGWPYVGETFQLYSHNPNTFFASKVKKYGSIFKSYILGCPCVMISSPETAKLVLVSKAHLFKPTFPASKERMLGKQALFFHQGDYHSKLRRL</sequence>
<dbReference type="EMBL" id="AUSU01006598">
    <property type="protein sequence ID" value="EPS61772.1"/>
    <property type="molecule type" value="Genomic_DNA"/>
</dbReference>
<organism evidence="4 5">
    <name type="scientific">Genlisea aurea</name>
    <dbReference type="NCBI Taxonomy" id="192259"/>
    <lineage>
        <taxon>Eukaryota</taxon>
        <taxon>Viridiplantae</taxon>
        <taxon>Streptophyta</taxon>
        <taxon>Embryophyta</taxon>
        <taxon>Tracheophyta</taxon>
        <taxon>Spermatophyta</taxon>
        <taxon>Magnoliopsida</taxon>
        <taxon>eudicotyledons</taxon>
        <taxon>Gunneridae</taxon>
        <taxon>Pentapetalae</taxon>
        <taxon>asterids</taxon>
        <taxon>lamiids</taxon>
        <taxon>Lamiales</taxon>
        <taxon>Lentibulariaceae</taxon>
        <taxon>Genlisea</taxon>
    </lineage>
</organism>
<evidence type="ECO:0000256" key="2">
    <source>
        <dbReference type="ARBA" id="ARBA00023004"/>
    </source>
</evidence>
<proteinExistence type="predicted"/>
<name>S8DPP8_9LAMI</name>
<dbReference type="Gene3D" id="1.10.630.10">
    <property type="entry name" value="Cytochrome P450"/>
    <property type="match status" value="1"/>
</dbReference>
<dbReference type="GO" id="GO:0009687">
    <property type="term" value="P:abscisic acid metabolic process"/>
    <property type="evidence" value="ECO:0007669"/>
    <property type="project" value="TreeGrafter"/>
</dbReference>
<comment type="caution">
    <text evidence="4">The sequence shown here is derived from an EMBL/GenBank/DDBJ whole genome shotgun (WGS) entry which is preliminary data.</text>
</comment>
<keyword evidence="5" id="KW-1185">Reference proteome</keyword>
<evidence type="ECO:0000313" key="4">
    <source>
        <dbReference type="EMBL" id="EPS61772.1"/>
    </source>
</evidence>
<evidence type="ECO:0000256" key="3">
    <source>
        <dbReference type="SAM" id="SignalP"/>
    </source>
</evidence>
<feature type="non-terminal residue" evidence="4">
    <location>
        <position position="121"/>
    </location>
</feature>
<dbReference type="GO" id="GO:0005506">
    <property type="term" value="F:iron ion binding"/>
    <property type="evidence" value="ECO:0007669"/>
    <property type="project" value="InterPro"/>
</dbReference>
<dbReference type="Proteomes" id="UP000015453">
    <property type="component" value="Unassembled WGS sequence"/>
</dbReference>
<dbReference type="InterPro" id="IPR001128">
    <property type="entry name" value="Cyt_P450"/>
</dbReference>
<feature type="signal peptide" evidence="3">
    <location>
        <begin position="1"/>
        <end position="19"/>
    </location>
</feature>
<reference evidence="4 5" key="1">
    <citation type="journal article" date="2013" name="BMC Genomics">
        <title>The miniature genome of a carnivorous plant Genlisea aurea contains a low number of genes and short non-coding sequences.</title>
        <authorList>
            <person name="Leushkin E.V."/>
            <person name="Sutormin R.A."/>
            <person name="Nabieva E.R."/>
            <person name="Penin A.A."/>
            <person name="Kondrashov A.S."/>
            <person name="Logacheva M.D."/>
        </authorList>
    </citation>
    <scope>NUCLEOTIDE SEQUENCE [LARGE SCALE GENOMIC DNA]</scope>
</reference>
<dbReference type="AlphaFoldDB" id="S8DPP8"/>
<keyword evidence="2" id="KW-0408">Iron</keyword>
<dbReference type="Pfam" id="PF00067">
    <property type="entry name" value="p450"/>
    <property type="match status" value="1"/>
</dbReference>
<dbReference type="GO" id="GO:0016709">
    <property type="term" value="F:oxidoreductase activity, acting on paired donors, with incorporation or reduction of molecular oxygen, NAD(P)H as one donor, and incorporation of one atom of oxygen"/>
    <property type="evidence" value="ECO:0007669"/>
    <property type="project" value="TreeGrafter"/>
</dbReference>
<dbReference type="PANTHER" id="PTHR24286:SF10">
    <property type="entry name" value="ABSCISIC ACID 8'-HYDROXYLASE 1"/>
    <property type="match status" value="1"/>
</dbReference>
<feature type="chain" id="PRO_5004550003" evidence="3">
    <location>
        <begin position="20"/>
        <end position="121"/>
    </location>
</feature>
<keyword evidence="1" id="KW-0479">Metal-binding</keyword>
<accession>S8DPP8</accession>
<dbReference type="GO" id="GO:0020037">
    <property type="term" value="F:heme binding"/>
    <property type="evidence" value="ECO:0007669"/>
    <property type="project" value="InterPro"/>
</dbReference>
<evidence type="ECO:0000313" key="5">
    <source>
        <dbReference type="Proteomes" id="UP000015453"/>
    </source>
</evidence>
<dbReference type="GO" id="GO:0016125">
    <property type="term" value="P:sterol metabolic process"/>
    <property type="evidence" value="ECO:0007669"/>
    <property type="project" value="TreeGrafter"/>
</dbReference>
<protein>
    <submittedName>
        <fullName evidence="4">Uncharacterized protein</fullName>
    </submittedName>
</protein>
<dbReference type="OrthoDB" id="1676165at2759"/>
<dbReference type="PANTHER" id="PTHR24286">
    <property type="entry name" value="CYTOCHROME P450 26"/>
    <property type="match status" value="1"/>
</dbReference>
<keyword evidence="3" id="KW-0732">Signal</keyword>
<gene>
    <name evidence="4" type="ORF">M569_13021</name>
</gene>
<dbReference type="InterPro" id="IPR036396">
    <property type="entry name" value="Cyt_P450_sf"/>
</dbReference>
<evidence type="ECO:0000256" key="1">
    <source>
        <dbReference type="ARBA" id="ARBA00022723"/>
    </source>
</evidence>
<dbReference type="SUPFAM" id="SSF48264">
    <property type="entry name" value="Cytochrome P450"/>
    <property type="match status" value="1"/>
</dbReference>